<dbReference type="EMBL" id="PITI01001262">
    <property type="protein sequence ID" value="TBU01778.1"/>
    <property type="molecule type" value="Genomic_DNA"/>
</dbReference>
<gene>
    <name evidence="5" type="ORF">CWI36_1262p0010</name>
</gene>
<evidence type="ECO:0000256" key="1">
    <source>
        <dbReference type="ARBA" id="ARBA00007422"/>
    </source>
</evidence>
<dbReference type="Pfam" id="PF00121">
    <property type="entry name" value="TIM"/>
    <property type="match status" value="1"/>
</dbReference>
<dbReference type="GO" id="GO:0006096">
    <property type="term" value="P:glycolytic process"/>
    <property type="evidence" value="ECO:0007669"/>
    <property type="project" value="UniProtKB-UniPathway"/>
</dbReference>
<dbReference type="InterPro" id="IPR000652">
    <property type="entry name" value="Triosephosphate_isomerase"/>
</dbReference>
<dbReference type="UniPathway" id="UPA00138"/>
<dbReference type="GO" id="GO:0006094">
    <property type="term" value="P:gluconeogenesis"/>
    <property type="evidence" value="ECO:0007669"/>
    <property type="project" value="UniProtKB-UniPathway"/>
</dbReference>
<dbReference type="EC" id="5.3.1.1" evidence="4"/>
<dbReference type="Gene3D" id="3.20.20.70">
    <property type="entry name" value="Aldolase class I"/>
    <property type="match status" value="1"/>
</dbReference>
<evidence type="ECO:0000256" key="3">
    <source>
        <dbReference type="ARBA" id="ARBA00023235"/>
    </source>
</evidence>
<dbReference type="PANTHER" id="PTHR21139">
    <property type="entry name" value="TRIOSEPHOSPHATE ISOMERASE"/>
    <property type="match status" value="1"/>
</dbReference>
<reference evidence="5 6" key="1">
    <citation type="submission" date="2017-12" db="EMBL/GenBank/DDBJ databases">
        <authorList>
            <person name="Pombert J.-F."/>
            <person name="Haag K.L."/>
            <person name="Ebert D."/>
        </authorList>
    </citation>
    <scope>NUCLEOTIDE SEQUENCE [LARGE SCALE GENOMIC DNA]</scope>
    <source>
        <strain evidence="5">BE-OM-2</strain>
    </source>
</reference>
<dbReference type="InterPro" id="IPR035990">
    <property type="entry name" value="TIM_sf"/>
</dbReference>
<sequence>MKKIILVHWRNVKLPEKINYMENIEEEAFENIECYMTVPLTHLLLARETFPKFIRLVAPDCIEFDENNEYCSGITIRNLLDIQIKTVILGSAERIFDMNETQNIISQKLICCYKNKLKVILYLINTKEEYETDMEAYNLLVQLTKYFSTLQQNLWNEITVIYEPEWFFIQDYSYFELRLKNKVAYIKKALDIYLITAKIIFSGRLNYIFIKKMLEKKIVDGYLYHGEPFDDDFMNIIRFMNKM</sequence>
<dbReference type="SUPFAM" id="SSF51351">
    <property type="entry name" value="Triosephosphate isomerase (TIM)"/>
    <property type="match status" value="1"/>
</dbReference>
<dbReference type="GO" id="GO:0046166">
    <property type="term" value="P:glyceraldehyde-3-phosphate biosynthetic process"/>
    <property type="evidence" value="ECO:0007669"/>
    <property type="project" value="TreeGrafter"/>
</dbReference>
<dbReference type="GO" id="GO:0004807">
    <property type="term" value="F:triose-phosphate isomerase activity"/>
    <property type="evidence" value="ECO:0007669"/>
    <property type="project" value="UniProtKB-EC"/>
</dbReference>
<evidence type="ECO:0000256" key="4">
    <source>
        <dbReference type="RuleBase" id="RU363013"/>
    </source>
</evidence>
<evidence type="ECO:0000313" key="5">
    <source>
        <dbReference type="EMBL" id="TBU01778.1"/>
    </source>
</evidence>
<name>A0A4Q9L2Y1_9MICR</name>
<dbReference type="VEuPathDB" id="MicrosporidiaDB:CWI39_0157p0010"/>
<keyword evidence="3 4" id="KW-0413">Isomerase</keyword>
<protein>
    <recommendedName>
        <fullName evidence="4">Triosephosphate isomerase</fullName>
        <ecNumber evidence="4">5.3.1.1</ecNumber>
    </recommendedName>
</protein>
<dbReference type="InterPro" id="IPR013785">
    <property type="entry name" value="Aldolase_TIM"/>
</dbReference>
<evidence type="ECO:0000313" key="6">
    <source>
        <dbReference type="Proteomes" id="UP000291404"/>
    </source>
</evidence>
<dbReference type="AlphaFoldDB" id="A0A4Q9L2Y1"/>
<dbReference type="STRING" id="148818.A0A4Q9L2Y1"/>
<dbReference type="Proteomes" id="UP000291404">
    <property type="component" value="Unassembled WGS sequence"/>
</dbReference>
<comment type="pathway">
    <text evidence="4">Carbohydrate biosynthesis; gluconeogenesis.</text>
</comment>
<dbReference type="GO" id="GO:0005829">
    <property type="term" value="C:cytosol"/>
    <property type="evidence" value="ECO:0007669"/>
    <property type="project" value="TreeGrafter"/>
</dbReference>
<dbReference type="PROSITE" id="PS51440">
    <property type="entry name" value="TIM_2"/>
    <property type="match status" value="1"/>
</dbReference>
<comment type="subunit">
    <text evidence="2">Homodimer.</text>
</comment>
<evidence type="ECO:0000256" key="2">
    <source>
        <dbReference type="ARBA" id="ARBA00011738"/>
    </source>
</evidence>
<organism evidence="5 6">
    <name type="scientific">Hamiltosporidium magnivora</name>
    <dbReference type="NCBI Taxonomy" id="148818"/>
    <lineage>
        <taxon>Eukaryota</taxon>
        <taxon>Fungi</taxon>
        <taxon>Fungi incertae sedis</taxon>
        <taxon>Microsporidia</taxon>
        <taxon>Dubosqiidae</taxon>
        <taxon>Hamiltosporidium</taxon>
    </lineage>
</organism>
<comment type="catalytic activity">
    <reaction evidence="4">
        <text>D-glyceraldehyde 3-phosphate = dihydroxyacetone phosphate</text>
        <dbReference type="Rhea" id="RHEA:18585"/>
        <dbReference type="ChEBI" id="CHEBI:57642"/>
        <dbReference type="ChEBI" id="CHEBI:59776"/>
        <dbReference type="EC" id="5.3.1.1"/>
    </reaction>
</comment>
<proteinExistence type="inferred from homology"/>
<comment type="pathway">
    <text evidence="4">Carbohydrate degradation; glycolysis; D-glyceraldehyde 3-phosphate from glycerone phosphate: step 1/1.</text>
</comment>
<keyword evidence="4" id="KW-0324">Glycolysis</keyword>
<dbReference type="VEuPathDB" id="MicrosporidiaDB:CWI36_1262p0010"/>
<comment type="caution">
    <text evidence="5">The sequence shown here is derived from an EMBL/GenBank/DDBJ whole genome shotgun (WGS) entry which is preliminary data.</text>
</comment>
<dbReference type="PANTHER" id="PTHR21139:SF42">
    <property type="entry name" value="TRIOSEPHOSPHATE ISOMERASE"/>
    <property type="match status" value="1"/>
</dbReference>
<dbReference type="UniPathway" id="UPA00109">
    <property type="reaction ID" value="UER00189"/>
</dbReference>
<keyword evidence="6" id="KW-1185">Reference proteome</keyword>
<keyword evidence="4" id="KW-0312">Gluconeogenesis</keyword>
<dbReference type="GO" id="GO:0019563">
    <property type="term" value="P:glycerol catabolic process"/>
    <property type="evidence" value="ECO:0007669"/>
    <property type="project" value="TreeGrafter"/>
</dbReference>
<accession>A0A4Q9L2Y1</accession>
<comment type="similarity">
    <text evidence="1 4">Belongs to the triosephosphate isomerase family.</text>
</comment>